<feature type="compositionally biased region" description="Basic and acidic residues" evidence="2">
    <location>
        <begin position="439"/>
        <end position="448"/>
    </location>
</feature>
<protein>
    <submittedName>
        <fullName evidence="3">Uncharacterized protein</fullName>
    </submittedName>
</protein>
<keyword evidence="1" id="KW-0175">Coiled coil</keyword>
<feature type="coiled-coil region" evidence="1">
    <location>
        <begin position="283"/>
        <end position="328"/>
    </location>
</feature>
<feature type="region of interest" description="Disordered" evidence="2">
    <location>
        <begin position="419"/>
        <end position="448"/>
    </location>
</feature>
<feature type="compositionally biased region" description="Basic and acidic residues" evidence="2">
    <location>
        <begin position="513"/>
        <end position="533"/>
    </location>
</feature>
<keyword evidence="4" id="KW-1185">Reference proteome</keyword>
<sequence>MHLQEFQPRLFAHAQRFAQIGAVRLDCLLPTLTVSEVESIEGRAKADLADRICEDTAQATLAVLLNHNQDSASPDSPNRTHSDAVLLRCRDTIERPTPQLAARWTRTKSFAESITGLPGLCACVRAPSSIVELQNLGRLHNDVEEERRKRAELQEKVASAEFDLQSVKAELAEEVARRADAEARVLRLERQLAEAESRSRAQKEAQEAVNVQLQTLKAESVQKAQEHFAKGLRITELEGALKRAEARAAAVLEDSSRLCQELRDVSAQRATTESEVAKVRAASESEAARAERAVRLREELERRCEALNQELEEVQASLQAREVAHEQQLYEATLQKDRLAAAWREREQELRRGLAEHDEAHDTVEAAQHELDAGRHQVRRLSDEKRELSEKCSRQTTELSQLRKQVDEMKDLVSEKTEDIERLERQKGSSSAVVATLERQVEDSRRQLRERMEELAKHTNNSQQRQSEQSKVSASSLQEIIELKSREDQAKVFLRNATSELSKLQEQNVLLEEKRNEDQRARERASVSEKEAQTRGTELTWRLEAANVEMETSRASLASERERCQQLEESLQRSQEEARRSGGEAGALAELLSQAQKHADALGQAQKLAKSKEGDDQENKDQISLLKQKYEQKIAKLYRHLSERESYEQKLKAFIENEVDVLHQYNKDLDHYCQLRKGGAPTLKGSTADKVERRLLRSLRNLDVRL</sequence>
<accession>A0A813HP05</accession>
<evidence type="ECO:0000256" key="2">
    <source>
        <dbReference type="SAM" id="MobiDB-lite"/>
    </source>
</evidence>
<name>A0A813HP05_POLGL</name>
<gene>
    <name evidence="3" type="ORF">PGLA1383_LOCUS54318</name>
</gene>
<comment type="caution">
    <text evidence="3">The sequence shown here is derived from an EMBL/GenBank/DDBJ whole genome shotgun (WGS) entry which is preliminary data.</text>
</comment>
<proteinExistence type="predicted"/>
<organism evidence="3 4">
    <name type="scientific">Polarella glacialis</name>
    <name type="common">Dinoflagellate</name>
    <dbReference type="NCBI Taxonomy" id="89957"/>
    <lineage>
        <taxon>Eukaryota</taxon>
        <taxon>Sar</taxon>
        <taxon>Alveolata</taxon>
        <taxon>Dinophyceae</taxon>
        <taxon>Suessiales</taxon>
        <taxon>Suessiaceae</taxon>
        <taxon>Polarella</taxon>
    </lineage>
</organism>
<feature type="compositionally biased region" description="Basic and acidic residues" evidence="2">
    <location>
        <begin position="559"/>
        <end position="582"/>
    </location>
</feature>
<dbReference type="Proteomes" id="UP000654075">
    <property type="component" value="Unassembled WGS sequence"/>
</dbReference>
<feature type="coiled-coil region" evidence="1">
    <location>
        <begin position="136"/>
        <end position="205"/>
    </location>
</feature>
<evidence type="ECO:0000256" key="1">
    <source>
        <dbReference type="SAM" id="Coils"/>
    </source>
</evidence>
<evidence type="ECO:0000313" key="3">
    <source>
        <dbReference type="EMBL" id="CAE8639274.1"/>
    </source>
</evidence>
<dbReference type="AlphaFoldDB" id="A0A813HP05"/>
<dbReference type="EMBL" id="CAJNNV010032201">
    <property type="protein sequence ID" value="CAE8639274.1"/>
    <property type="molecule type" value="Genomic_DNA"/>
</dbReference>
<dbReference type="OrthoDB" id="439307at2759"/>
<dbReference type="OMA" id="RICEDTA"/>
<reference evidence="3" key="1">
    <citation type="submission" date="2021-02" db="EMBL/GenBank/DDBJ databases">
        <authorList>
            <person name="Dougan E. K."/>
            <person name="Rhodes N."/>
            <person name="Thang M."/>
            <person name="Chan C."/>
        </authorList>
    </citation>
    <scope>NUCLEOTIDE SEQUENCE</scope>
</reference>
<feature type="region of interest" description="Disordered" evidence="2">
    <location>
        <begin position="552"/>
        <end position="585"/>
    </location>
</feature>
<feature type="region of interest" description="Disordered" evidence="2">
    <location>
        <begin position="513"/>
        <end position="536"/>
    </location>
</feature>
<evidence type="ECO:0000313" key="4">
    <source>
        <dbReference type="Proteomes" id="UP000654075"/>
    </source>
</evidence>